<feature type="signal peptide" evidence="2">
    <location>
        <begin position="1"/>
        <end position="20"/>
    </location>
</feature>
<name>A0AAN6GP39_9BASI</name>
<dbReference type="InterPro" id="IPR036908">
    <property type="entry name" value="RlpA-like_sf"/>
</dbReference>
<proteinExistence type="predicted"/>
<organism evidence="3 4">
    <name type="scientific">Tilletia horrida</name>
    <dbReference type="NCBI Taxonomy" id="155126"/>
    <lineage>
        <taxon>Eukaryota</taxon>
        <taxon>Fungi</taxon>
        <taxon>Dikarya</taxon>
        <taxon>Basidiomycota</taxon>
        <taxon>Ustilaginomycotina</taxon>
        <taxon>Exobasidiomycetes</taxon>
        <taxon>Tilletiales</taxon>
        <taxon>Tilletiaceae</taxon>
        <taxon>Tilletia</taxon>
    </lineage>
</organism>
<accession>A0AAN6GP39</accession>
<dbReference type="CDD" id="cd22191">
    <property type="entry name" value="DPBB_RlpA_EXP_N-like"/>
    <property type="match status" value="1"/>
</dbReference>
<evidence type="ECO:0000256" key="1">
    <source>
        <dbReference type="ARBA" id="ARBA00022729"/>
    </source>
</evidence>
<dbReference type="PANTHER" id="PTHR31836:SF28">
    <property type="entry name" value="SRCR DOMAIN-CONTAINING PROTEIN-RELATED"/>
    <property type="match status" value="1"/>
</dbReference>
<keyword evidence="1 2" id="KW-0732">Signal</keyword>
<keyword evidence="4" id="KW-1185">Reference proteome</keyword>
<dbReference type="AlphaFoldDB" id="A0AAN6GP39"/>
<dbReference type="Proteomes" id="UP001176517">
    <property type="component" value="Unassembled WGS sequence"/>
</dbReference>
<protein>
    <recommendedName>
        <fullName evidence="5">RlpA-like protein double-psi beta-barrel domain-containing protein</fullName>
    </recommendedName>
</protein>
<comment type="caution">
    <text evidence="3">The sequence shown here is derived from an EMBL/GenBank/DDBJ whole genome shotgun (WGS) entry which is preliminary data.</text>
</comment>
<evidence type="ECO:0000313" key="4">
    <source>
        <dbReference type="Proteomes" id="UP001176517"/>
    </source>
</evidence>
<gene>
    <name evidence="3" type="ORF">OC846_006212</name>
</gene>
<evidence type="ECO:0008006" key="5">
    <source>
        <dbReference type="Google" id="ProtNLM"/>
    </source>
</evidence>
<dbReference type="PANTHER" id="PTHR31836">
    <property type="match status" value="1"/>
</dbReference>
<feature type="chain" id="PRO_5042898730" description="RlpA-like protein double-psi beta-barrel domain-containing protein" evidence="2">
    <location>
        <begin position="21"/>
        <end position="142"/>
    </location>
</feature>
<evidence type="ECO:0000313" key="3">
    <source>
        <dbReference type="EMBL" id="KAK0544013.1"/>
    </source>
</evidence>
<dbReference type="EMBL" id="JAPDMZ010000309">
    <property type="protein sequence ID" value="KAK0544013.1"/>
    <property type="molecule type" value="Genomic_DNA"/>
</dbReference>
<dbReference type="SUPFAM" id="SSF50685">
    <property type="entry name" value="Barwin-like endoglucanases"/>
    <property type="match status" value="1"/>
</dbReference>
<dbReference type="InterPro" id="IPR051477">
    <property type="entry name" value="Expansin_CellWall"/>
</dbReference>
<reference evidence="3" key="1">
    <citation type="journal article" date="2023" name="PhytoFront">
        <title>Draft Genome Resources of Seven Strains of Tilletia horrida, Causal Agent of Kernel Smut of Rice.</title>
        <authorList>
            <person name="Khanal S."/>
            <person name="Antony Babu S."/>
            <person name="Zhou X.G."/>
        </authorList>
    </citation>
    <scope>NUCLEOTIDE SEQUENCE</scope>
    <source>
        <strain evidence="3">TX6</strain>
    </source>
</reference>
<dbReference type="Gene3D" id="2.40.40.10">
    <property type="entry name" value="RlpA-like domain"/>
    <property type="match status" value="1"/>
</dbReference>
<sequence length="142" mass="15140">MQFSTIPAIVLAAAFSLVAAAPLPADVPALNPQEVSGNSTELLSPRGPTHHGIATWYGQQSMGACGRWHKNSDMIIAISGQHYRQSMCGRRVAVTHAGKTIIATVADECPECPSGNLDISRGMFARWADLGVGELAISWHFI</sequence>
<evidence type="ECO:0000256" key="2">
    <source>
        <dbReference type="SAM" id="SignalP"/>
    </source>
</evidence>